<reference evidence="2 3" key="1">
    <citation type="submission" date="2021-01" db="EMBL/GenBank/DDBJ databases">
        <title>Whole genome shotgun sequence of Catellatospora bangladeshensis NBRC 107357.</title>
        <authorList>
            <person name="Komaki H."/>
            <person name="Tamura T."/>
        </authorList>
    </citation>
    <scope>NUCLEOTIDE SEQUENCE [LARGE SCALE GENOMIC DNA]</scope>
    <source>
        <strain evidence="2 3">NBRC 107357</strain>
    </source>
</reference>
<sequence length="181" mass="19316">MSSARVVAVSRDAEHRFSKPGTDEIELIAGIGVAGDAHAGVTVQHLSRIAADPTLPNLRQVHLIHAELHDEVRGHGFEVAPGQLGENITTRGIDLLSLPRGTVLRLGPLAAVEVTGLRNPCPQIDRFSDGLLKQMVFRDGDGNLVRRAGIMSIVLAGGPVRPGDPITVELPPEPHEPLDRV</sequence>
<dbReference type="GO" id="GO:0003824">
    <property type="term" value="F:catalytic activity"/>
    <property type="evidence" value="ECO:0007669"/>
    <property type="project" value="InterPro"/>
</dbReference>
<dbReference type="Proteomes" id="UP000601223">
    <property type="component" value="Unassembled WGS sequence"/>
</dbReference>
<organism evidence="2 3">
    <name type="scientific">Catellatospora bangladeshensis</name>
    <dbReference type="NCBI Taxonomy" id="310355"/>
    <lineage>
        <taxon>Bacteria</taxon>
        <taxon>Bacillati</taxon>
        <taxon>Actinomycetota</taxon>
        <taxon>Actinomycetes</taxon>
        <taxon>Micromonosporales</taxon>
        <taxon>Micromonosporaceae</taxon>
        <taxon>Catellatospora</taxon>
    </lineage>
</organism>
<dbReference type="EMBL" id="BONF01000065">
    <property type="protein sequence ID" value="GIF86314.1"/>
    <property type="molecule type" value="Genomic_DNA"/>
</dbReference>
<protein>
    <submittedName>
        <fullName evidence="2">MOSC domain-containing protein</fullName>
    </submittedName>
</protein>
<dbReference type="InterPro" id="IPR011037">
    <property type="entry name" value="Pyrv_Knase-like_insert_dom_sf"/>
</dbReference>
<evidence type="ECO:0000313" key="2">
    <source>
        <dbReference type="EMBL" id="GIF86314.1"/>
    </source>
</evidence>
<dbReference type="Gene3D" id="2.40.33.20">
    <property type="entry name" value="PK beta-barrel domain-like"/>
    <property type="match status" value="1"/>
</dbReference>
<dbReference type="SUPFAM" id="SSF50800">
    <property type="entry name" value="PK beta-barrel domain-like"/>
    <property type="match status" value="1"/>
</dbReference>
<dbReference type="PANTHER" id="PTHR36930">
    <property type="entry name" value="METAL-SULFUR CLUSTER BIOSYNTHESIS PROTEINS YUAD-RELATED"/>
    <property type="match status" value="1"/>
</dbReference>
<proteinExistence type="predicted"/>
<dbReference type="InterPro" id="IPR052716">
    <property type="entry name" value="MOSC_domain"/>
</dbReference>
<evidence type="ECO:0000313" key="3">
    <source>
        <dbReference type="Proteomes" id="UP000601223"/>
    </source>
</evidence>
<accession>A0A8J3JZ04</accession>
<dbReference type="GO" id="GO:0030151">
    <property type="term" value="F:molybdenum ion binding"/>
    <property type="evidence" value="ECO:0007669"/>
    <property type="project" value="InterPro"/>
</dbReference>
<evidence type="ECO:0000259" key="1">
    <source>
        <dbReference type="PROSITE" id="PS51340"/>
    </source>
</evidence>
<dbReference type="Pfam" id="PF03473">
    <property type="entry name" value="MOSC"/>
    <property type="match status" value="1"/>
</dbReference>
<name>A0A8J3JZ04_9ACTN</name>
<dbReference type="RefSeq" id="WP_203757213.1">
    <property type="nucleotide sequence ID" value="NZ_BONF01000065.1"/>
</dbReference>
<feature type="domain" description="MOSC" evidence="1">
    <location>
        <begin position="20"/>
        <end position="169"/>
    </location>
</feature>
<dbReference type="AlphaFoldDB" id="A0A8J3JZ04"/>
<gene>
    <name evidence="2" type="ORF">Cba03nite_76630</name>
</gene>
<dbReference type="PROSITE" id="PS51340">
    <property type="entry name" value="MOSC"/>
    <property type="match status" value="1"/>
</dbReference>
<dbReference type="InterPro" id="IPR005302">
    <property type="entry name" value="MoCF_Sase_C"/>
</dbReference>
<keyword evidence="3" id="KW-1185">Reference proteome</keyword>
<dbReference type="GO" id="GO:0030170">
    <property type="term" value="F:pyridoxal phosphate binding"/>
    <property type="evidence" value="ECO:0007669"/>
    <property type="project" value="InterPro"/>
</dbReference>
<comment type="caution">
    <text evidence="2">The sequence shown here is derived from an EMBL/GenBank/DDBJ whole genome shotgun (WGS) entry which is preliminary data.</text>
</comment>
<dbReference type="PANTHER" id="PTHR36930:SF1">
    <property type="entry name" value="MOSC DOMAIN-CONTAINING PROTEIN"/>
    <property type="match status" value="1"/>
</dbReference>